<feature type="non-terminal residue" evidence="8">
    <location>
        <position position="1"/>
    </location>
</feature>
<evidence type="ECO:0000256" key="6">
    <source>
        <dbReference type="SAM" id="MobiDB-lite"/>
    </source>
</evidence>
<dbReference type="SMART" id="SM00249">
    <property type="entry name" value="PHD"/>
    <property type="match status" value="1"/>
</dbReference>
<gene>
    <name evidence="8" type="ORF">ACH5RR_038981</name>
</gene>
<dbReference type="Pfam" id="PF23121">
    <property type="entry name" value="SPOC_AIPP2"/>
    <property type="match status" value="1"/>
</dbReference>
<evidence type="ECO:0000256" key="3">
    <source>
        <dbReference type="ARBA" id="ARBA00022833"/>
    </source>
</evidence>
<dbReference type="SUPFAM" id="SSF57903">
    <property type="entry name" value="FYVE/PHD zinc finger"/>
    <property type="match status" value="1"/>
</dbReference>
<keyword evidence="1" id="KW-0479">Metal-binding</keyword>
<dbReference type="InterPro" id="IPR011011">
    <property type="entry name" value="Znf_FYVE_PHD"/>
</dbReference>
<keyword evidence="9" id="KW-1185">Reference proteome</keyword>
<evidence type="ECO:0000256" key="5">
    <source>
        <dbReference type="ARBA" id="ARBA00023163"/>
    </source>
</evidence>
<dbReference type="InterPro" id="IPR013083">
    <property type="entry name" value="Znf_RING/FYVE/PHD"/>
</dbReference>
<evidence type="ECO:0000313" key="8">
    <source>
        <dbReference type="EMBL" id="KAL3499888.1"/>
    </source>
</evidence>
<keyword evidence="4" id="KW-0805">Transcription regulation</keyword>
<evidence type="ECO:0000313" key="9">
    <source>
        <dbReference type="Proteomes" id="UP001630127"/>
    </source>
</evidence>
<evidence type="ECO:0000259" key="7">
    <source>
        <dbReference type="SMART" id="SM00249"/>
    </source>
</evidence>
<dbReference type="InterPro" id="IPR056280">
    <property type="entry name" value="AIPP2-like_SPOC"/>
</dbReference>
<dbReference type="PANTHER" id="PTHR33304">
    <property type="match status" value="1"/>
</dbReference>
<keyword evidence="3" id="KW-0862">Zinc</keyword>
<sequence length="933" mass="103174">RRRALVQVKVVAVCQRGLNVETGLLQLNAKVPRQKTKKFGMMSKFGKCNVCASPCASCVRLGPELLPSGSTSRYSSDVTCEHKVACPWISQTSTALSMESEEGILESNGDENSCVRGAQPRLSPKHYKKDKNNEAVNSSSSAKQRAPQAFERQPASCCLADYHSEVDNESHCSDSSKNSRNDVSEGILPFFVKSEPNALSSVKDLDAGPTSVKGHLHACFMGRTASSSSIIMERAAGEDPKQDVADSVKTSKVKFAEDIATKSLNCSNHEKHIISIEQSNVDKPWQFSEFVRSDDKSALLDVKVCDICGDAGREDLLAVCSKCNDGAEHIYCMHRRLDKVPDSNWMCEECVLSETKDRMTKTKFETFVACPNYISSNQPYQCGEISKVSDVKVLPEVNTKGLGFEKSRGDELSSLPSVERSSGNVTSASVTRRTALGTKSEPSPISRDRKACQAQGLGIKPGHELCAPNDFSSRTRSIQEKAPLPIISGNLTKSKSFNDSVKRPKVLRLDQLPQDKFSSETRDKKKVSTVRRLGKSLSFNNASSGHSNVFGQKSKRIPSKFPEDSDMKRLRYMKEDSSIEMTSTLDFKRPQAGSPKDGLRVSASCDKKFASPGEMILPDVYGNKHHDAKAVQSQRNSETESGVKKLCSTVANVVQDVPFPTRSDASQVVKHKSGTTSHFSLNSCIPVSRSDTMAEDKLTIQKTSCNEDEKFPQISNFTRTTDIMSNGSRSECCGKSESLCHASQSRLAESSSVSVLDVEMVKDVSGNGQMDLGSPFCNQLNAYRKLAVPMFDYIWKGAFEIQNTERLPRVLYRMQAHLSTRASSRIPETVKKFSDKLLLEEVSRVNAWPTQFREYSPQDNSIGLYFFAEDISSYGIYKSFLQCLVNYDLALRGNLNGIELLIFSSHLLPESSKYWNGLLFLWGVFEERKLSGS</sequence>
<name>A0ABD2XXF4_9GENT</name>
<organism evidence="8 9">
    <name type="scientific">Cinchona calisaya</name>
    <dbReference type="NCBI Taxonomy" id="153742"/>
    <lineage>
        <taxon>Eukaryota</taxon>
        <taxon>Viridiplantae</taxon>
        <taxon>Streptophyta</taxon>
        <taxon>Embryophyta</taxon>
        <taxon>Tracheophyta</taxon>
        <taxon>Spermatophyta</taxon>
        <taxon>Magnoliopsida</taxon>
        <taxon>eudicotyledons</taxon>
        <taxon>Gunneridae</taxon>
        <taxon>Pentapetalae</taxon>
        <taxon>asterids</taxon>
        <taxon>lamiids</taxon>
        <taxon>Gentianales</taxon>
        <taxon>Rubiaceae</taxon>
        <taxon>Cinchonoideae</taxon>
        <taxon>Cinchoneae</taxon>
        <taxon>Cinchona</taxon>
    </lineage>
</organism>
<proteinExistence type="predicted"/>
<feature type="domain" description="Zinc finger PHD-type" evidence="7">
    <location>
        <begin position="304"/>
        <end position="351"/>
    </location>
</feature>
<dbReference type="EMBL" id="JBJUIK010000016">
    <property type="protein sequence ID" value="KAL3499888.1"/>
    <property type="molecule type" value="Genomic_DNA"/>
</dbReference>
<feature type="region of interest" description="Disordered" evidence="6">
    <location>
        <begin position="100"/>
        <end position="148"/>
    </location>
</feature>
<keyword evidence="5" id="KW-0804">Transcription</keyword>
<protein>
    <recommendedName>
        <fullName evidence="7">Zinc finger PHD-type domain-containing protein</fullName>
    </recommendedName>
</protein>
<evidence type="ECO:0000256" key="4">
    <source>
        <dbReference type="ARBA" id="ARBA00023015"/>
    </source>
</evidence>
<dbReference type="Gene3D" id="3.30.40.10">
    <property type="entry name" value="Zinc/RING finger domain, C3HC4 (zinc finger)"/>
    <property type="match status" value="1"/>
</dbReference>
<dbReference type="AlphaFoldDB" id="A0ABD2XXF4"/>
<evidence type="ECO:0000256" key="1">
    <source>
        <dbReference type="ARBA" id="ARBA00022723"/>
    </source>
</evidence>
<dbReference type="InterPro" id="IPR001965">
    <property type="entry name" value="Znf_PHD"/>
</dbReference>
<dbReference type="InterPro" id="IPR049914">
    <property type="entry name" value="PHD1-3/5-6"/>
</dbReference>
<accession>A0ABD2XXF4</accession>
<feature type="compositionally biased region" description="Polar residues" evidence="6">
    <location>
        <begin position="134"/>
        <end position="143"/>
    </location>
</feature>
<dbReference type="GO" id="GO:0008270">
    <property type="term" value="F:zinc ion binding"/>
    <property type="evidence" value="ECO:0007669"/>
    <property type="project" value="UniProtKB-KW"/>
</dbReference>
<dbReference type="PANTHER" id="PTHR33304:SF15">
    <property type="entry name" value="ZINC FINGER PHD-TYPE DOMAIN-CONTAINING PROTEIN"/>
    <property type="match status" value="1"/>
</dbReference>
<dbReference type="Proteomes" id="UP001630127">
    <property type="component" value="Unassembled WGS sequence"/>
</dbReference>
<evidence type="ECO:0000256" key="2">
    <source>
        <dbReference type="ARBA" id="ARBA00022771"/>
    </source>
</evidence>
<comment type="caution">
    <text evidence="8">The sequence shown here is derived from an EMBL/GenBank/DDBJ whole genome shotgun (WGS) entry which is preliminary data.</text>
</comment>
<feature type="region of interest" description="Disordered" evidence="6">
    <location>
        <begin position="405"/>
        <end position="451"/>
    </location>
</feature>
<feature type="compositionally biased region" description="Polar residues" evidence="6">
    <location>
        <begin position="414"/>
        <end position="432"/>
    </location>
</feature>
<keyword evidence="2" id="KW-0863">Zinc-finger</keyword>
<reference evidence="8 9" key="1">
    <citation type="submission" date="2024-11" db="EMBL/GenBank/DDBJ databases">
        <title>A near-complete genome assembly of Cinchona calisaya.</title>
        <authorList>
            <person name="Lian D.C."/>
            <person name="Zhao X.W."/>
            <person name="Wei L."/>
        </authorList>
    </citation>
    <scope>NUCLEOTIDE SEQUENCE [LARGE SCALE GENOMIC DNA]</scope>
    <source>
        <tissue evidence="8">Nenye</tissue>
    </source>
</reference>